<dbReference type="EMBL" id="KN832978">
    <property type="protein sequence ID" value="KIM88042.1"/>
    <property type="molecule type" value="Genomic_DNA"/>
</dbReference>
<dbReference type="OrthoDB" id="2757435at2759"/>
<sequence length="1283" mass="142344">MPCVRNIVRNPLRPQVQMLSVGVAAHSRIIKIQYLLHHHPIYPAKGLAVRHSAHCSSLPNSDTTLFMHTANVSSTLVSPRYVAKLDVDIIFIQSALNDSPAPAVAPTPPTPRMTPLPANTGYTPASAWTQPPGFHYGSANAQRMSSSSKARLGVSSAVLPPNFASGRTPTGSKKSSRHHPYPGHAMLSTSKGKAKAVPQDNNADVTVEFDMLFYPYPPINVANDLDDVPPPLIRVHSQRLLHLLQRFEKFHLRFSIRLHGKPNDNVLNQINSQICDHFQTHGLLIHTKPSYGDTPTSTQARQEYLDMPWGLFSVKRKSAVGLGRLMSPIEWCNRDFSMKNVIKELSALASPLGDENRSLGFFYPKFGKISGPLPDVLDRSAHPCFAQRAMDRFLTDSIHKESGDPSCTEACPTNEMQIEAELVPPASPNSDTSDYQPTSPFFLSPTLRRSSRCQPPMIEEAISVAPPSGFTSLQSVQYDDLDDAPFCRVSGSGIPSLLSGDQSWTIDISFIGRVLPDTAARLRTWTQVTSPSVTIPRLTSPEYDVFSNIVTEHFRMQPSALRHLSPDNIAKLTQRLHASMLLGAPTAEACDTSSEIAAFAEGLNFKAFPGMISFQDAFSSNNKHIITTLVSKIAHCPSDIIDLLDVSSATPVTDGEPIISQEVRDTVHMRVCRYLRGGSREPHPRHIRLEGIVTERMRTEAESDTTFRLRHFLLLVSGSQMLPASDAQRIKIMFCHKHSDRQIVDPEELIAIPLKGHTCDFRLAVPINTATLRIINEPMPNDDDEATLFDVWLHEAGPAKLKSHCPDTLMQLYLLMQCGEHQLATWFANPAQGKYALETGPFQNRNFSRHPGYHVLEIVALYSYIVTPEISSCIIYAPITMNTTVTPNDIQDYIIELSILSTHVNDLPPLFQRLLCLSRHLKAFIQGKRSFWQRLGTHFALKQIDNAVALVRTSGEPENWQLAFRSGDRDRPQWNRLAGLAHVAISITLVSQPRRRSHPANINDLSLVPYPPCLLGELILTGFRVNLSELFHAVEQTQCLESLRIILPHIDPTFSITCTLPHLTKLHVSGHPNDIRSFGDYLIHPALKNIVIEPRGTPANLNSSPSPHPLQLKSVTNVTITGNISWSTVNKYLLACKVVCNLRVQLLSQSDAHALLTDLALRDTRPDLPQLLQYIHISPIECMSGVGHLFERIQKSNVSLQTLSLGLLSNTGTPISGISFDLIVPPAVLPFPITICDDILTGTGAGIRSIVHWNNVMDIVIDGWVQRYDSGYESDEESCQWES</sequence>
<proteinExistence type="predicted"/>
<evidence type="ECO:0000256" key="1">
    <source>
        <dbReference type="SAM" id="MobiDB-lite"/>
    </source>
</evidence>
<dbReference type="HOGENOM" id="CLU_262912_0_0_1"/>
<feature type="region of interest" description="Disordered" evidence="1">
    <location>
        <begin position="158"/>
        <end position="199"/>
    </location>
</feature>
<feature type="region of interest" description="Disordered" evidence="1">
    <location>
        <begin position="100"/>
        <end position="124"/>
    </location>
</feature>
<gene>
    <name evidence="2" type="ORF">PILCRDRAFT_85776</name>
</gene>
<keyword evidence="3" id="KW-1185">Reference proteome</keyword>
<evidence type="ECO:0000313" key="2">
    <source>
        <dbReference type="EMBL" id="KIM88042.1"/>
    </source>
</evidence>
<dbReference type="InParanoid" id="A0A0C3CE93"/>
<dbReference type="Proteomes" id="UP000054166">
    <property type="component" value="Unassembled WGS sequence"/>
</dbReference>
<protein>
    <submittedName>
        <fullName evidence="2">Uncharacterized protein</fullName>
    </submittedName>
</protein>
<accession>A0A0C3CE93</accession>
<feature type="compositionally biased region" description="Pro residues" evidence="1">
    <location>
        <begin position="103"/>
        <end position="114"/>
    </location>
</feature>
<evidence type="ECO:0000313" key="3">
    <source>
        <dbReference type="Proteomes" id="UP000054166"/>
    </source>
</evidence>
<name>A0A0C3CE93_PILCF</name>
<reference evidence="3" key="2">
    <citation type="submission" date="2015-01" db="EMBL/GenBank/DDBJ databases">
        <title>Evolutionary Origins and Diversification of the Mycorrhizal Mutualists.</title>
        <authorList>
            <consortium name="DOE Joint Genome Institute"/>
            <consortium name="Mycorrhizal Genomics Consortium"/>
            <person name="Kohler A."/>
            <person name="Kuo A."/>
            <person name="Nagy L.G."/>
            <person name="Floudas D."/>
            <person name="Copeland A."/>
            <person name="Barry K.W."/>
            <person name="Cichocki N."/>
            <person name="Veneault-Fourrey C."/>
            <person name="LaButti K."/>
            <person name="Lindquist E.A."/>
            <person name="Lipzen A."/>
            <person name="Lundell T."/>
            <person name="Morin E."/>
            <person name="Murat C."/>
            <person name="Riley R."/>
            <person name="Ohm R."/>
            <person name="Sun H."/>
            <person name="Tunlid A."/>
            <person name="Henrissat B."/>
            <person name="Grigoriev I.V."/>
            <person name="Hibbett D.S."/>
            <person name="Martin F."/>
        </authorList>
    </citation>
    <scope>NUCLEOTIDE SEQUENCE [LARGE SCALE GENOMIC DNA]</scope>
    <source>
        <strain evidence="3">F 1598</strain>
    </source>
</reference>
<reference evidence="2 3" key="1">
    <citation type="submission" date="2014-04" db="EMBL/GenBank/DDBJ databases">
        <authorList>
            <consortium name="DOE Joint Genome Institute"/>
            <person name="Kuo A."/>
            <person name="Tarkka M."/>
            <person name="Buscot F."/>
            <person name="Kohler A."/>
            <person name="Nagy L.G."/>
            <person name="Floudas D."/>
            <person name="Copeland A."/>
            <person name="Barry K.W."/>
            <person name="Cichocki N."/>
            <person name="Veneault-Fourrey C."/>
            <person name="LaButti K."/>
            <person name="Lindquist E.A."/>
            <person name="Lipzen A."/>
            <person name="Lundell T."/>
            <person name="Morin E."/>
            <person name="Murat C."/>
            <person name="Sun H."/>
            <person name="Tunlid A."/>
            <person name="Henrissat B."/>
            <person name="Grigoriev I.V."/>
            <person name="Hibbett D.S."/>
            <person name="Martin F."/>
            <person name="Nordberg H.P."/>
            <person name="Cantor M.N."/>
            <person name="Hua S.X."/>
        </authorList>
    </citation>
    <scope>NUCLEOTIDE SEQUENCE [LARGE SCALE GENOMIC DNA]</scope>
    <source>
        <strain evidence="2 3">F 1598</strain>
    </source>
</reference>
<organism evidence="2 3">
    <name type="scientific">Piloderma croceum (strain F 1598)</name>
    <dbReference type="NCBI Taxonomy" id="765440"/>
    <lineage>
        <taxon>Eukaryota</taxon>
        <taxon>Fungi</taxon>
        <taxon>Dikarya</taxon>
        <taxon>Basidiomycota</taxon>
        <taxon>Agaricomycotina</taxon>
        <taxon>Agaricomycetes</taxon>
        <taxon>Agaricomycetidae</taxon>
        <taxon>Atheliales</taxon>
        <taxon>Atheliaceae</taxon>
        <taxon>Piloderma</taxon>
    </lineage>
</organism>